<sequence>MPAVLCTCINTKNGSFGRLIATVGWDVSEETSMDVFEVYRTEGNPYTAHSAFTDALDDVLYNIYLYRELSFGKVLYRSEQWYSMTVWPPRSHTSNTAMFDFNSTLTMTYAKEEA</sequence>
<accession>A0A0K0DFN1</accession>
<dbReference type="AlphaFoldDB" id="A0A0K0DFN1"/>
<evidence type="ECO:0000313" key="2">
    <source>
        <dbReference type="WBParaSite" id="ACAC_0000978401-mRNA-1"/>
    </source>
</evidence>
<name>A0A0K0DFN1_ANGCA</name>
<organism evidence="1 2">
    <name type="scientific">Angiostrongylus cantonensis</name>
    <name type="common">Rat lungworm</name>
    <dbReference type="NCBI Taxonomy" id="6313"/>
    <lineage>
        <taxon>Eukaryota</taxon>
        <taxon>Metazoa</taxon>
        <taxon>Ecdysozoa</taxon>
        <taxon>Nematoda</taxon>
        <taxon>Chromadorea</taxon>
        <taxon>Rhabditida</taxon>
        <taxon>Rhabditina</taxon>
        <taxon>Rhabditomorpha</taxon>
        <taxon>Strongyloidea</taxon>
        <taxon>Metastrongylidae</taxon>
        <taxon>Angiostrongylus</taxon>
    </lineage>
</organism>
<evidence type="ECO:0000313" key="1">
    <source>
        <dbReference type="Proteomes" id="UP000035642"/>
    </source>
</evidence>
<reference evidence="1" key="1">
    <citation type="submission" date="2012-09" db="EMBL/GenBank/DDBJ databases">
        <authorList>
            <person name="Martin A.A."/>
        </authorList>
    </citation>
    <scope>NUCLEOTIDE SEQUENCE</scope>
</reference>
<dbReference type="Proteomes" id="UP000035642">
    <property type="component" value="Unassembled WGS sequence"/>
</dbReference>
<protein>
    <submittedName>
        <fullName evidence="2">Phage tail protein</fullName>
    </submittedName>
</protein>
<proteinExistence type="predicted"/>
<reference evidence="2" key="2">
    <citation type="submission" date="2017-02" db="UniProtKB">
        <authorList>
            <consortium name="WormBaseParasite"/>
        </authorList>
    </citation>
    <scope>IDENTIFICATION</scope>
</reference>
<keyword evidence="1" id="KW-1185">Reference proteome</keyword>
<dbReference type="WBParaSite" id="ACAC_0000978401-mRNA-1">
    <property type="protein sequence ID" value="ACAC_0000978401-mRNA-1"/>
    <property type="gene ID" value="ACAC_0000978401"/>
</dbReference>